<dbReference type="Proteomes" id="UP000832011">
    <property type="component" value="Chromosome"/>
</dbReference>
<keyword evidence="3" id="KW-1003">Cell membrane</keyword>
<feature type="transmembrane region" description="Helical" evidence="7">
    <location>
        <begin position="226"/>
        <end position="251"/>
    </location>
</feature>
<name>A0ABY4E4G7_9NEIS</name>
<evidence type="ECO:0000256" key="7">
    <source>
        <dbReference type="SAM" id="Phobius"/>
    </source>
</evidence>
<keyword evidence="2" id="KW-0813">Transport</keyword>
<dbReference type="PANTHER" id="PTHR23513">
    <property type="entry name" value="INTEGRAL MEMBRANE EFFLUX PROTEIN-RELATED"/>
    <property type="match status" value="1"/>
</dbReference>
<dbReference type="InterPro" id="IPR010290">
    <property type="entry name" value="TM_effector"/>
</dbReference>
<dbReference type="SUPFAM" id="SSF103473">
    <property type="entry name" value="MFS general substrate transporter"/>
    <property type="match status" value="1"/>
</dbReference>
<evidence type="ECO:0000313" key="9">
    <source>
        <dbReference type="Proteomes" id="UP000832011"/>
    </source>
</evidence>
<dbReference type="PANTHER" id="PTHR23513:SF9">
    <property type="entry name" value="ENTEROBACTIN EXPORTER ENTS"/>
    <property type="match status" value="1"/>
</dbReference>
<evidence type="ECO:0000256" key="5">
    <source>
        <dbReference type="ARBA" id="ARBA00022989"/>
    </source>
</evidence>
<dbReference type="Gene3D" id="1.20.1250.20">
    <property type="entry name" value="MFS general substrate transporter like domains"/>
    <property type="match status" value="1"/>
</dbReference>
<dbReference type="InterPro" id="IPR036259">
    <property type="entry name" value="MFS_trans_sf"/>
</dbReference>
<keyword evidence="4 7" id="KW-0812">Transmembrane</keyword>
<feature type="transmembrane region" description="Helical" evidence="7">
    <location>
        <begin position="43"/>
        <end position="63"/>
    </location>
</feature>
<protein>
    <submittedName>
        <fullName evidence="8">MFS transporter</fullName>
    </submittedName>
</protein>
<evidence type="ECO:0000256" key="1">
    <source>
        <dbReference type="ARBA" id="ARBA00004651"/>
    </source>
</evidence>
<feature type="transmembrane region" description="Helical" evidence="7">
    <location>
        <begin position="169"/>
        <end position="191"/>
    </location>
</feature>
<evidence type="ECO:0000256" key="4">
    <source>
        <dbReference type="ARBA" id="ARBA00022692"/>
    </source>
</evidence>
<evidence type="ECO:0000313" key="8">
    <source>
        <dbReference type="EMBL" id="UOO90655.1"/>
    </source>
</evidence>
<feature type="transmembrane region" description="Helical" evidence="7">
    <location>
        <begin position="293"/>
        <end position="326"/>
    </location>
</feature>
<sequence length="420" mass="44927">MSKSVYQHQGFVAFVSARLMAVLATQMQSVVVAWQVYDLTRDPMALALVGLAQFIPMLLLVLPAGDWIDRFNRKWVLGGSWLVGCACSLMLWWLAGHGESGINGIYAVLMVYGCSRAFSAPAMQSLLPQVVEREQLPAAIAANSMLMRGAAIGGPLVGGFLYAYGGGSATFIVCALCFGLASSLLTRVPLLDPEGVKAAMRLARQATSSMVERVREGMRFIWRHPVVLGSISLDLFAVLLGGVIALLPIYAQEVLHVNASGLGILRSSMAVGEVLCGLYLSTHPFNKNIGRNLFIAVTVFGIANLVFAFSHLFLLSCAALFVAGAADMVSVYIRSSMVQLSTPDSMRGRVNSVNSLFISSSNELGEFRAGSSAAAFGVIPAAVMGGVCTLLVVGLWSKWFPSLRHANRFADVEYKSKDAA</sequence>
<comment type="subcellular location">
    <subcellularLocation>
        <location evidence="1">Cell membrane</location>
        <topology evidence="1">Multi-pass membrane protein</topology>
    </subcellularLocation>
</comment>
<dbReference type="Pfam" id="PF05977">
    <property type="entry name" value="MFS_3"/>
    <property type="match status" value="1"/>
</dbReference>
<gene>
    <name evidence="8" type="ORF">LVJ82_06705</name>
</gene>
<feature type="transmembrane region" description="Helical" evidence="7">
    <location>
        <begin position="75"/>
        <end position="95"/>
    </location>
</feature>
<feature type="transmembrane region" description="Helical" evidence="7">
    <location>
        <begin position="12"/>
        <end position="37"/>
    </location>
</feature>
<feature type="transmembrane region" description="Helical" evidence="7">
    <location>
        <begin position="373"/>
        <end position="396"/>
    </location>
</feature>
<evidence type="ECO:0000256" key="2">
    <source>
        <dbReference type="ARBA" id="ARBA00022448"/>
    </source>
</evidence>
<dbReference type="CDD" id="cd06173">
    <property type="entry name" value="MFS_MefA_like"/>
    <property type="match status" value="1"/>
</dbReference>
<dbReference type="EMBL" id="CP091511">
    <property type="protein sequence ID" value="UOO90655.1"/>
    <property type="molecule type" value="Genomic_DNA"/>
</dbReference>
<keyword evidence="6 7" id="KW-0472">Membrane</keyword>
<evidence type="ECO:0000256" key="6">
    <source>
        <dbReference type="ARBA" id="ARBA00023136"/>
    </source>
</evidence>
<feature type="transmembrane region" description="Helical" evidence="7">
    <location>
        <begin position="263"/>
        <end position="281"/>
    </location>
</feature>
<reference evidence="8 9" key="1">
    <citation type="journal article" date="2022" name="Res Sq">
        <title>Evolution of multicellular longitudinally dividing oral cavity symbionts (Neisseriaceae).</title>
        <authorList>
            <person name="Nyongesa S."/>
            <person name="Weber P."/>
            <person name="Bernet E."/>
            <person name="Pullido F."/>
            <person name="Nieckarz M."/>
            <person name="Delaby M."/>
            <person name="Nieves C."/>
            <person name="Viehboeck T."/>
            <person name="Krause N."/>
            <person name="Rivera-Millot A."/>
            <person name="Nakamura A."/>
            <person name="Vischer N."/>
            <person name="VanNieuwenhze M."/>
            <person name="Brun Y."/>
            <person name="Cava F."/>
            <person name="Bulgheresi S."/>
            <person name="Veyrier F."/>
        </authorList>
    </citation>
    <scope>NUCLEOTIDE SEQUENCE [LARGE SCALE GENOMIC DNA]</scope>
    <source>
        <strain evidence="8 9">SN4</strain>
    </source>
</reference>
<dbReference type="RefSeq" id="WP_058304979.1">
    <property type="nucleotide sequence ID" value="NZ_CABKVG010000005.1"/>
</dbReference>
<keyword evidence="9" id="KW-1185">Reference proteome</keyword>
<evidence type="ECO:0000256" key="3">
    <source>
        <dbReference type="ARBA" id="ARBA00022475"/>
    </source>
</evidence>
<keyword evidence="5 7" id="KW-1133">Transmembrane helix</keyword>
<proteinExistence type="predicted"/>
<accession>A0ABY4E4G7</accession>
<organism evidence="8 9">
    <name type="scientific">Vitreoscilla massiliensis</name>
    <dbReference type="NCBI Taxonomy" id="1689272"/>
    <lineage>
        <taxon>Bacteria</taxon>
        <taxon>Pseudomonadati</taxon>
        <taxon>Pseudomonadota</taxon>
        <taxon>Betaproteobacteria</taxon>
        <taxon>Neisseriales</taxon>
        <taxon>Neisseriaceae</taxon>
        <taxon>Vitreoscilla</taxon>
    </lineage>
</organism>